<proteinExistence type="predicted"/>
<gene>
    <name evidence="1" type="ORF">AUA59_20105</name>
</gene>
<reference evidence="1" key="1">
    <citation type="submission" date="2018-07" db="EMBL/GenBank/DDBJ databases">
        <authorList>
            <consortium name="GenomeTrakr network: Whole genome sequencing for foodborne pathogen traceback"/>
        </authorList>
    </citation>
    <scope>NUCLEOTIDE SEQUENCE</scope>
    <source>
        <strain evidence="1">CVM-N26101</strain>
    </source>
</reference>
<accession>A0A5W0NR16</accession>
<organism evidence="1">
    <name type="scientific">Salmonella enterica subsp. arizonae serovar 18:z4,z23:-</name>
    <dbReference type="NCBI Taxonomy" id="1192839"/>
    <lineage>
        <taxon>Bacteria</taxon>
        <taxon>Pseudomonadati</taxon>
        <taxon>Pseudomonadota</taxon>
        <taxon>Gammaproteobacteria</taxon>
        <taxon>Enterobacterales</taxon>
        <taxon>Enterobacteriaceae</taxon>
        <taxon>Salmonella</taxon>
    </lineage>
</organism>
<comment type="caution">
    <text evidence="1">The sequence shown here is derived from an EMBL/GenBank/DDBJ whole genome shotgun (WGS) entry which is preliminary data.</text>
</comment>
<protein>
    <submittedName>
        <fullName evidence="1">Uncharacterized protein</fullName>
    </submittedName>
</protein>
<evidence type="ECO:0000313" key="1">
    <source>
        <dbReference type="EMBL" id="EBV9897046.1"/>
    </source>
</evidence>
<dbReference type="AlphaFoldDB" id="A0A5W0NR16"/>
<name>A0A5W0NR16_SALER</name>
<sequence length="79" mass="9343">MRERRAIFKAVNQFIVLRLRNRLRICRLDGVNGHQAHSRGGKAVILSDRVLKANDCERIFLRFKKDKCTFLYNFFPFSA</sequence>
<dbReference type="EMBL" id="AAHGZI010000105">
    <property type="protein sequence ID" value="EBV9897046.1"/>
    <property type="molecule type" value="Genomic_DNA"/>
</dbReference>